<evidence type="ECO:0000313" key="11">
    <source>
        <dbReference type="Proteomes" id="UP000743370"/>
    </source>
</evidence>
<comment type="caution">
    <text evidence="10">The sequence shown here is derived from an EMBL/GenBank/DDBJ whole genome shotgun (WGS) entry which is preliminary data.</text>
</comment>
<feature type="active site" description="Nucleophile" evidence="6">
    <location>
        <position position="204"/>
    </location>
</feature>
<dbReference type="EMBL" id="JABFOF010000007">
    <property type="protein sequence ID" value="KAG2390396.1"/>
    <property type="molecule type" value="Genomic_DNA"/>
</dbReference>
<dbReference type="SUPFAM" id="SSF52151">
    <property type="entry name" value="FabD/lysophospholipase-like"/>
    <property type="match status" value="1"/>
</dbReference>
<evidence type="ECO:0000256" key="4">
    <source>
        <dbReference type="ARBA" id="ARBA00022963"/>
    </source>
</evidence>
<proteinExistence type="inferred from homology"/>
<dbReference type="PANTHER" id="PTHR32176">
    <property type="entry name" value="XYLOSE ISOMERASE"/>
    <property type="match status" value="1"/>
</dbReference>
<dbReference type="FunFam" id="3.40.1090.10:FF:000005">
    <property type="entry name" value="Patatin"/>
    <property type="match status" value="1"/>
</dbReference>
<evidence type="ECO:0000256" key="6">
    <source>
        <dbReference type="PROSITE-ProRule" id="PRU01161"/>
    </source>
</evidence>
<comment type="domain">
    <text evidence="7">The nitrogen atoms of the two glycine residues in the GGXR motif define the oxyanion hole, and stabilize the oxyanion that forms during the nucleophilic attack by the catalytic serine during substrate cleavage.</text>
</comment>
<evidence type="ECO:0000259" key="9">
    <source>
        <dbReference type="PROSITE" id="PS51635"/>
    </source>
</evidence>
<feature type="active site" description="Proton acceptor" evidence="6">
    <location>
        <position position="354"/>
    </location>
</feature>
<evidence type="ECO:0000313" key="10">
    <source>
        <dbReference type="EMBL" id="KAG2390396.1"/>
    </source>
</evidence>
<feature type="short sequence motif" description="GXGXXG" evidence="6">
    <location>
        <begin position="164"/>
        <end position="169"/>
    </location>
</feature>
<keyword evidence="5 6" id="KW-0443">Lipid metabolism</keyword>
<gene>
    <name evidence="10" type="ORF">HKW66_Vig0221980</name>
</gene>
<evidence type="ECO:0000256" key="3">
    <source>
        <dbReference type="ARBA" id="ARBA00022821"/>
    </source>
</evidence>
<feature type="short sequence motif" description="GXSXG" evidence="6">
    <location>
        <begin position="202"/>
        <end position="206"/>
    </location>
</feature>
<reference evidence="10 11" key="1">
    <citation type="submission" date="2020-05" db="EMBL/GenBank/DDBJ databases">
        <title>Vigna angularis (adzuki bean) Var. LongXiaoDou No. 4 denovo assembly.</title>
        <authorList>
            <person name="Xiang H."/>
        </authorList>
    </citation>
    <scope>NUCLEOTIDE SEQUENCE [LARGE SCALE GENOMIC DNA]</scope>
    <source>
        <tissue evidence="10">Leaf</tissue>
    </source>
</reference>
<dbReference type="GO" id="GO:0006952">
    <property type="term" value="P:defense response"/>
    <property type="evidence" value="ECO:0007669"/>
    <property type="project" value="UniProtKB-KW"/>
</dbReference>
<dbReference type="InterPro" id="IPR002641">
    <property type="entry name" value="PNPLA_dom"/>
</dbReference>
<dbReference type="InterPro" id="IPR004252">
    <property type="entry name" value="Probable_transposase_24"/>
</dbReference>
<dbReference type="PANTHER" id="PTHR32176:SF109">
    <property type="entry name" value="PATATIN-LIKE PROTEIN 2"/>
    <property type="match status" value="1"/>
</dbReference>
<dbReference type="Pfam" id="PF01734">
    <property type="entry name" value="Patatin"/>
    <property type="match status" value="1"/>
</dbReference>
<dbReference type="Proteomes" id="UP000743370">
    <property type="component" value="Unassembled WGS sequence"/>
</dbReference>
<feature type="region of interest" description="Disordered" evidence="8">
    <location>
        <begin position="111"/>
        <end position="151"/>
    </location>
</feature>
<keyword evidence="2 6" id="KW-0378">Hydrolase</keyword>
<dbReference type="InterPro" id="IPR016035">
    <property type="entry name" value="Acyl_Trfase/lysoPLipase"/>
</dbReference>
<feature type="short sequence motif" description="DGA/G" evidence="6">
    <location>
        <begin position="354"/>
        <end position="356"/>
    </location>
</feature>
<keyword evidence="4 6" id="KW-0442">Lipid degradation</keyword>
<keyword evidence="3" id="KW-0611">Plant defense</keyword>
<dbReference type="AlphaFoldDB" id="A0A8T0JZU8"/>
<dbReference type="GO" id="GO:0016042">
    <property type="term" value="P:lipid catabolic process"/>
    <property type="evidence" value="ECO:0007669"/>
    <property type="project" value="UniProtKB-UniRule"/>
</dbReference>
<comment type="function">
    <text evidence="7">Lipolytic acyl hydrolase (LAH).</text>
</comment>
<dbReference type="GO" id="GO:0047372">
    <property type="term" value="F:monoacylglycerol lipase activity"/>
    <property type="evidence" value="ECO:0007669"/>
    <property type="project" value="TreeGrafter"/>
</dbReference>
<feature type="domain" description="PNPLA" evidence="9">
    <location>
        <begin position="160"/>
        <end position="367"/>
    </location>
</feature>
<evidence type="ECO:0000256" key="1">
    <source>
        <dbReference type="ARBA" id="ARBA00010240"/>
    </source>
</evidence>
<organism evidence="10 11">
    <name type="scientific">Phaseolus angularis</name>
    <name type="common">Azuki bean</name>
    <name type="synonym">Vigna angularis</name>
    <dbReference type="NCBI Taxonomy" id="3914"/>
    <lineage>
        <taxon>Eukaryota</taxon>
        <taxon>Viridiplantae</taxon>
        <taxon>Streptophyta</taxon>
        <taxon>Embryophyta</taxon>
        <taxon>Tracheophyta</taxon>
        <taxon>Spermatophyta</taxon>
        <taxon>Magnoliopsida</taxon>
        <taxon>eudicotyledons</taxon>
        <taxon>Gunneridae</taxon>
        <taxon>Pentapetalae</taxon>
        <taxon>rosids</taxon>
        <taxon>fabids</taxon>
        <taxon>Fabales</taxon>
        <taxon>Fabaceae</taxon>
        <taxon>Papilionoideae</taxon>
        <taxon>50 kb inversion clade</taxon>
        <taxon>NPAAA clade</taxon>
        <taxon>indigoferoid/millettioid clade</taxon>
        <taxon>Phaseoleae</taxon>
        <taxon>Vigna</taxon>
    </lineage>
</organism>
<dbReference type="GO" id="GO:0004620">
    <property type="term" value="F:phospholipase activity"/>
    <property type="evidence" value="ECO:0007669"/>
    <property type="project" value="TreeGrafter"/>
</dbReference>
<dbReference type="PROSITE" id="PS51635">
    <property type="entry name" value="PNPLA"/>
    <property type="match status" value="1"/>
</dbReference>
<sequence length="551" mass="59937">MERECGHKVSRGKVWIAIHKKTNGAFVSDEAREIGNQIEAYESTISSTQSKEISSSDSLAHALGIKEHCGRVRGLGLGPCPSKVFGVHARSHGGSSSTSASNVELQTQLLPAVRRTPVSSSGSSKTPGNEAVRRTPHQLRSMEATQTPSKSDDGHLITVLSIDGGGIRGIIPGVLLGFLESELQKLDGADVRLADYFDVIAGTSTGGLVTAMLTTPNENNRPLYAAKDIKKFYLQNSPKIFPQNSPWNIFSTAMKFGRTLTGPQYDGKYLHKLIREELGDKKLENTLTNVVIPAFDIKNLQPTIFSSFQVKKRPDLNGLLSDICISTSAAPTYLPAHSFETTTPDGPSKFDLIDGGVAANNPALVAIAEVSNKIHSEGSFENMNVKPMQYSKFLVISLGTGSQKQDMKYSAAEASSWGALSWVSNGSGTPIIDVFTEASSDMVDFHIYSVFQARNAEENYLRIQDDTLTGDLSSVDIATEKNLNGLVQVAEALLKKTVSKINLRTGVHENVDSNETNADALKRFAERLSKQRRFRKSVMSKYKEKFSNTKG</sequence>
<feature type="compositionally biased region" description="Polar residues" evidence="8">
    <location>
        <begin position="117"/>
        <end position="127"/>
    </location>
</feature>
<dbReference type="EC" id="3.1.1.-" evidence="7"/>
<name>A0A8T0JZU8_PHAAN</name>
<evidence type="ECO:0000256" key="2">
    <source>
        <dbReference type="ARBA" id="ARBA00022801"/>
    </source>
</evidence>
<evidence type="ECO:0000256" key="5">
    <source>
        <dbReference type="ARBA" id="ARBA00023098"/>
    </source>
</evidence>
<dbReference type="Gene3D" id="3.40.1090.10">
    <property type="entry name" value="Cytosolic phospholipase A2 catalytic domain"/>
    <property type="match status" value="1"/>
</dbReference>
<protein>
    <recommendedName>
        <fullName evidence="7">Patatin</fullName>
        <ecNumber evidence="7">3.1.1.-</ecNumber>
    </recommendedName>
</protein>
<evidence type="ECO:0000256" key="8">
    <source>
        <dbReference type="SAM" id="MobiDB-lite"/>
    </source>
</evidence>
<dbReference type="Pfam" id="PF03004">
    <property type="entry name" value="Transposase_24"/>
    <property type="match status" value="1"/>
</dbReference>
<accession>A0A8T0JZU8</accession>
<comment type="similarity">
    <text evidence="1 7">Belongs to the patatin family.</text>
</comment>
<evidence type="ECO:0000256" key="7">
    <source>
        <dbReference type="RuleBase" id="RU361262"/>
    </source>
</evidence>